<evidence type="ECO:0000313" key="5">
    <source>
        <dbReference type="Proteomes" id="UP000245942"/>
    </source>
</evidence>
<dbReference type="InterPro" id="IPR036291">
    <property type="entry name" value="NAD(P)-bd_dom_sf"/>
</dbReference>
<accession>A0A316U1M0</accession>
<dbReference type="Pfam" id="PF00106">
    <property type="entry name" value="adh_short"/>
    <property type="match status" value="1"/>
</dbReference>
<evidence type="ECO:0000256" key="2">
    <source>
        <dbReference type="ARBA" id="ARBA00022857"/>
    </source>
</evidence>
<dbReference type="PRINTS" id="PR00081">
    <property type="entry name" value="GDHRDH"/>
</dbReference>
<dbReference type="STRING" id="1684307.A0A316U1M0"/>
<dbReference type="RefSeq" id="XP_025345541.1">
    <property type="nucleotide sequence ID" value="XM_025495473.1"/>
</dbReference>
<name>A0A316U1M0_9BASI</name>
<dbReference type="InterPro" id="IPR002347">
    <property type="entry name" value="SDR_fam"/>
</dbReference>
<dbReference type="GeneID" id="37017207"/>
<proteinExistence type="inferred from homology"/>
<comment type="similarity">
    <text evidence="1">Belongs to the short-chain dehydrogenases/reductases (SDR) family.</text>
</comment>
<evidence type="ECO:0000256" key="3">
    <source>
        <dbReference type="ARBA" id="ARBA00023002"/>
    </source>
</evidence>
<dbReference type="Gene3D" id="3.40.50.720">
    <property type="entry name" value="NAD(P)-binding Rossmann-like Domain"/>
    <property type="match status" value="1"/>
</dbReference>
<dbReference type="GO" id="GO:0016491">
    <property type="term" value="F:oxidoreductase activity"/>
    <property type="evidence" value="ECO:0007669"/>
    <property type="project" value="UniProtKB-KW"/>
</dbReference>
<dbReference type="AlphaFoldDB" id="A0A316U1M0"/>
<dbReference type="EMBL" id="KZ819336">
    <property type="protein sequence ID" value="PWN18381.1"/>
    <property type="molecule type" value="Genomic_DNA"/>
</dbReference>
<organism evidence="4 5">
    <name type="scientific">Pseudomicrostroma glucosiphilum</name>
    <dbReference type="NCBI Taxonomy" id="1684307"/>
    <lineage>
        <taxon>Eukaryota</taxon>
        <taxon>Fungi</taxon>
        <taxon>Dikarya</taxon>
        <taxon>Basidiomycota</taxon>
        <taxon>Ustilaginomycotina</taxon>
        <taxon>Exobasidiomycetes</taxon>
        <taxon>Microstromatales</taxon>
        <taxon>Microstromatales incertae sedis</taxon>
        <taxon>Pseudomicrostroma</taxon>
    </lineage>
</organism>
<reference evidence="4 5" key="1">
    <citation type="journal article" date="2018" name="Mol. Biol. Evol.">
        <title>Broad Genomic Sampling Reveals a Smut Pathogenic Ancestry of the Fungal Clade Ustilaginomycotina.</title>
        <authorList>
            <person name="Kijpornyongpan T."/>
            <person name="Mondo S.J."/>
            <person name="Barry K."/>
            <person name="Sandor L."/>
            <person name="Lee J."/>
            <person name="Lipzen A."/>
            <person name="Pangilinan J."/>
            <person name="LaButti K."/>
            <person name="Hainaut M."/>
            <person name="Henrissat B."/>
            <person name="Grigoriev I.V."/>
            <person name="Spatafora J.W."/>
            <person name="Aime M.C."/>
        </authorList>
    </citation>
    <scope>NUCLEOTIDE SEQUENCE [LARGE SCALE GENOMIC DNA]</scope>
    <source>
        <strain evidence="4 5">MCA 4718</strain>
    </source>
</reference>
<sequence length="306" mass="33062">MAPVVVTGANKGLGLEIIVRLLRTDASKTILLGTRSLSNGKAAISRLQERGLDTTNVRILELDVSKMDSVQAAAETVKKGYGGQLDCVYNNAGVVSTTEYEEAKQLMQVNYYGVKRMMEVFDPLIVRGGHDVIVSSGMGAWATYHSPLPLQNLLTEPSKTTPAQLDDLAERYLESLNTHNPSAPELQKEFPISEGMIGPYAVSKAFLNAYVRNIAPSRLEKQGIILSVACPGFCATDLNSNSGPRKASTGARSIVLASQISSEQAGGFFRDGKPANFIERTATFEEMAEDARTVEQGLREAGEIMD</sequence>
<protein>
    <submittedName>
        <fullName evidence="4">NAD(P)-binding protein</fullName>
    </submittedName>
</protein>
<dbReference type="GO" id="GO:0016020">
    <property type="term" value="C:membrane"/>
    <property type="evidence" value="ECO:0007669"/>
    <property type="project" value="TreeGrafter"/>
</dbReference>
<keyword evidence="5" id="KW-1185">Reference proteome</keyword>
<dbReference type="Proteomes" id="UP000245942">
    <property type="component" value="Unassembled WGS sequence"/>
</dbReference>
<dbReference type="PANTHER" id="PTHR43490:SF99">
    <property type="entry name" value="SHORT-CHAIN DEHYDROGENASE_REDUCTASE"/>
    <property type="match status" value="1"/>
</dbReference>
<keyword evidence="3" id="KW-0560">Oxidoreductase</keyword>
<keyword evidence="2" id="KW-0521">NADP</keyword>
<dbReference type="PANTHER" id="PTHR43490">
    <property type="entry name" value="(+)-NEOMENTHOL DEHYDROGENASE"/>
    <property type="match status" value="1"/>
</dbReference>
<gene>
    <name evidence="4" type="ORF">BCV69DRAFT_71304</name>
</gene>
<dbReference type="SUPFAM" id="SSF51735">
    <property type="entry name" value="NAD(P)-binding Rossmann-fold domains"/>
    <property type="match status" value="1"/>
</dbReference>
<evidence type="ECO:0000256" key="1">
    <source>
        <dbReference type="ARBA" id="ARBA00006484"/>
    </source>
</evidence>
<dbReference type="OrthoDB" id="1933717at2759"/>
<evidence type="ECO:0000313" key="4">
    <source>
        <dbReference type="EMBL" id="PWN18381.1"/>
    </source>
</evidence>